<keyword evidence="4" id="KW-0539">Nucleus</keyword>
<evidence type="ECO:0000256" key="3">
    <source>
        <dbReference type="ARBA" id="ARBA00023010"/>
    </source>
</evidence>
<proteinExistence type="predicted"/>
<reference evidence="7" key="1">
    <citation type="submission" date="2024-02" db="EMBL/GenBank/DDBJ databases">
        <authorList>
            <consortium name="ELIXIR-Norway"/>
            <consortium name="Elixir Norway"/>
        </authorList>
    </citation>
    <scope>NUCLEOTIDE SEQUENCE</scope>
</reference>
<evidence type="ECO:0000256" key="2">
    <source>
        <dbReference type="ARBA" id="ARBA00022816"/>
    </source>
</evidence>
<protein>
    <recommendedName>
        <fullName evidence="6">RanBD1 domain-containing protein</fullName>
    </recommendedName>
</protein>
<keyword evidence="8" id="KW-1185">Reference proteome</keyword>
<comment type="subcellular location">
    <subcellularLocation>
        <location evidence="1">Nucleus</location>
        <location evidence="1">Nuclear pore complex</location>
    </subcellularLocation>
</comment>
<name>A0ABP0TGZ6_9BRYO</name>
<accession>A0ABP0TGZ6</accession>
<evidence type="ECO:0000313" key="8">
    <source>
        <dbReference type="Proteomes" id="UP001497512"/>
    </source>
</evidence>
<keyword evidence="2" id="KW-0813">Transport</keyword>
<keyword evidence="2" id="KW-0509">mRNA transport</keyword>
<dbReference type="Gene3D" id="2.30.29.30">
    <property type="entry name" value="Pleckstrin-homology domain (PH domain)/Phosphotyrosine-binding domain (PTB)"/>
    <property type="match status" value="1"/>
</dbReference>
<gene>
    <name evidence="7" type="ORF">CSSPTR1EN2_LOCUS3420</name>
</gene>
<evidence type="ECO:0000256" key="1">
    <source>
        <dbReference type="ARBA" id="ARBA00004567"/>
    </source>
</evidence>
<dbReference type="InterPro" id="IPR000156">
    <property type="entry name" value="Ran_bind_dom"/>
</dbReference>
<keyword evidence="4" id="KW-0653">Protein transport</keyword>
<keyword evidence="3" id="KW-0811">Translocation</keyword>
<evidence type="ECO:0000256" key="5">
    <source>
        <dbReference type="SAM" id="MobiDB-lite"/>
    </source>
</evidence>
<feature type="compositionally biased region" description="Basic and acidic residues" evidence="5">
    <location>
        <begin position="1"/>
        <end position="17"/>
    </location>
</feature>
<dbReference type="InterPro" id="IPR045255">
    <property type="entry name" value="RanBP1-like"/>
</dbReference>
<evidence type="ECO:0000259" key="6">
    <source>
        <dbReference type="PROSITE" id="PS50196"/>
    </source>
</evidence>
<feature type="region of interest" description="Disordered" evidence="5">
    <location>
        <begin position="209"/>
        <end position="242"/>
    </location>
</feature>
<feature type="domain" description="RanBD1" evidence="6">
    <location>
        <begin position="49"/>
        <end position="184"/>
    </location>
</feature>
<dbReference type="SMART" id="SM00160">
    <property type="entry name" value="RanBD"/>
    <property type="match status" value="1"/>
</dbReference>
<dbReference type="SUPFAM" id="SSF50729">
    <property type="entry name" value="PH domain-like"/>
    <property type="match status" value="1"/>
</dbReference>
<dbReference type="InterPro" id="IPR045256">
    <property type="entry name" value="RanBP1_RanBD"/>
</dbReference>
<keyword evidence="4" id="KW-0906">Nuclear pore complex</keyword>
<dbReference type="EMBL" id="OZ019903">
    <property type="protein sequence ID" value="CAK9196331.1"/>
    <property type="molecule type" value="Genomic_DNA"/>
</dbReference>
<dbReference type="PANTHER" id="PTHR23138">
    <property type="entry name" value="RAN BINDING PROTEIN"/>
    <property type="match status" value="1"/>
</dbReference>
<feature type="compositionally biased region" description="Basic residues" evidence="5">
    <location>
        <begin position="230"/>
        <end position="242"/>
    </location>
</feature>
<dbReference type="CDD" id="cd13179">
    <property type="entry name" value="RanBD_RanBP1"/>
    <property type="match status" value="1"/>
</dbReference>
<evidence type="ECO:0000256" key="4">
    <source>
        <dbReference type="ARBA" id="ARBA00023132"/>
    </source>
</evidence>
<evidence type="ECO:0000313" key="7">
    <source>
        <dbReference type="EMBL" id="CAK9196331.1"/>
    </source>
</evidence>
<organism evidence="7 8">
    <name type="scientific">Sphagnum troendelagicum</name>
    <dbReference type="NCBI Taxonomy" id="128251"/>
    <lineage>
        <taxon>Eukaryota</taxon>
        <taxon>Viridiplantae</taxon>
        <taxon>Streptophyta</taxon>
        <taxon>Embryophyta</taxon>
        <taxon>Bryophyta</taxon>
        <taxon>Sphagnophytina</taxon>
        <taxon>Sphagnopsida</taxon>
        <taxon>Sphagnales</taxon>
        <taxon>Sphagnaceae</taxon>
        <taxon>Sphagnum</taxon>
    </lineage>
</organism>
<dbReference type="Proteomes" id="UP001497512">
    <property type="component" value="Chromosome 11"/>
</dbReference>
<dbReference type="PANTHER" id="PTHR23138:SF87">
    <property type="entry name" value="E3 SUMO-PROTEIN LIGASE RANBP2"/>
    <property type="match status" value="1"/>
</dbReference>
<feature type="region of interest" description="Disordered" evidence="5">
    <location>
        <begin position="1"/>
        <end position="50"/>
    </location>
</feature>
<sequence>MAGVEEKDVSGVEEEKATSSTAPDAAAATAGGGEEEAGKHGDEEDTGAQIAPIVKLQEVSISTGEENEDVLLDIKAKLYRFDKDGTQWKERGVGQVKLLQHQQTKKVRLLMRQSRTLKICANHVVLASTTLQEHAGSDKAWVWHAPDYSDGTLKEELFCIRFGSIESAQKFKDAFESAQEEVSLKSEKDEEAADATAGLLDKLKVEGESKDEAAAVVGNEATQKKDKETKRPKKKKKTQVGT</sequence>
<dbReference type="PROSITE" id="PS50196">
    <property type="entry name" value="RANBD1"/>
    <property type="match status" value="1"/>
</dbReference>
<dbReference type="InterPro" id="IPR011993">
    <property type="entry name" value="PH-like_dom_sf"/>
</dbReference>
<dbReference type="Pfam" id="PF00638">
    <property type="entry name" value="Ran_BP1"/>
    <property type="match status" value="1"/>
</dbReference>